<proteinExistence type="predicted"/>
<dbReference type="AlphaFoldDB" id="A0A9K3GPE5"/>
<evidence type="ECO:0000313" key="3">
    <source>
        <dbReference type="Proteomes" id="UP000265618"/>
    </source>
</evidence>
<feature type="non-terminal residue" evidence="2">
    <location>
        <position position="1"/>
    </location>
</feature>
<protein>
    <submittedName>
        <fullName evidence="2">Uncharacterized protein</fullName>
    </submittedName>
</protein>
<evidence type="ECO:0000256" key="1">
    <source>
        <dbReference type="SAM" id="MobiDB-lite"/>
    </source>
</evidence>
<reference evidence="2 3" key="1">
    <citation type="journal article" date="2018" name="PLoS ONE">
        <title>The draft genome of Kipferlia bialata reveals reductive genome evolution in fornicate parasites.</title>
        <authorList>
            <person name="Tanifuji G."/>
            <person name="Takabayashi S."/>
            <person name="Kume K."/>
            <person name="Takagi M."/>
            <person name="Nakayama T."/>
            <person name="Kamikawa R."/>
            <person name="Inagaki Y."/>
            <person name="Hashimoto T."/>
        </authorList>
    </citation>
    <scope>NUCLEOTIDE SEQUENCE [LARGE SCALE GENOMIC DNA]</scope>
    <source>
        <strain evidence="2">NY0173</strain>
    </source>
</reference>
<gene>
    <name evidence="2" type="ORF">KIPB_013263</name>
</gene>
<sequence>MESEGDSSIECSDAEAGSTPVHQETHTPGRTSSLAQRSPAPIVVDDEDGLSTGGLYKRADFVDREDKARSHPNRRYYYRKNEDVASLISECTSKLEQDPKDIRALFIRSSALIRAGDHAHAEPDLDLLLSLI</sequence>
<feature type="compositionally biased region" description="Polar residues" evidence="1">
    <location>
        <begin position="20"/>
        <end position="36"/>
    </location>
</feature>
<dbReference type="OrthoDB" id="5829758at2759"/>
<evidence type="ECO:0000313" key="2">
    <source>
        <dbReference type="EMBL" id="GIQ90462.1"/>
    </source>
</evidence>
<dbReference type="Proteomes" id="UP000265618">
    <property type="component" value="Unassembled WGS sequence"/>
</dbReference>
<name>A0A9K3GPE5_9EUKA</name>
<feature type="region of interest" description="Disordered" evidence="1">
    <location>
        <begin position="1"/>
        <end position="53"/>
    </location>
</feature>
<keyword evidence="3" id="KW-1185">Reference proteome</keyword>
<dbReference type="InterPro" id="IPR011990">
    <property type="entry name" value="TPR-like_helical_dom_sf"/>
</dbReference>
<accession>A0A9K3GPE5</accession>
<comment type="caution">
    <text evidence="2">The sequence shown here is derived from an EMBL/GenBank/DDBJ whole genome shotgun (WGS) entry which is preliminary data.</text>
</comment>
<organism evidence="2 3">
    <name type="scientific">Kipferlia bialata</name>
    <dbReference type="NCBI Taxonomy" id="797122"/>
    <lineage>
        <taxon>Eukaryota</taxon>
        <taxon>Metamonada</taxon>
        <taxon>Carpediemonas-like organisms</taxon>
        <taxon>Kipferlia</taxon>
    </lineage>
</organism>
<dbReference type="EMBL" id="BDIP01006208">
    <property type="protein sequence ID" value="GIQ90462.1"/>
    <property type="molecule type" value="Genomic_DNA"/>
</dbReference>
<dbReference type="Gene3D" id="1.25.40.10">
    <property type="entry name" value="Tetratricopeptide repeat domain"/>
    <property type="match status" value="1"/>
</dbReference>